<dbReference type="PANTHER" id="PTHR38683:SF1">
    <property type="entry name" value="CHORISMATE PYRUVATE-LYASE"/>
    <property type="match status" value="1"/>
</dbReference>
<dbReference type="Pfam" id="PF04345">
    <property type="entry name" value="Chor_lyase"/>
    <property type="match status" value="1"/>
</dbReference>
<dbReference type="STRING" id="745411.B3C1_01690"/>
<dbReference type="AlphaFoldDB" id="K2JQ94"/>
<dbReference type="GO" id="GO:0008813">
    <property type="term" value="F:chorismate lyase activity"/>
    <property type="evidence" value="ECO:0007669"/>
    <property type="project" value="InterPro"/>
</dbReference>
<keyword evidence="1" id="KW-0963">Cytoplasm</keyword>
<dbReference type="RefSeq" id="WP_008482480.1">
    <property type="nucleotide sequence ID" value="NZ_AMRI01000002.1"/>
</dbReference>
<dbReference type="InterPro" id="IPR007440">
    <property type="entry name" value="Chorismate--pyruvate_lyase"/>
</dbReference>
<sequence length="168" mass="18735">MWSDWQWMSTAQVPALTALERDWLLGQGSMTARLKSRSTQFRVQLLGVDDLSLSPHQAQWLGLPTDVTERTVLLLADEAPCIFAKSLWAGPGHPFSGLGEQPLGEKLFDGDQWRRGGIQIAKVRAAELGLDFPDTSLWARCSAFKAEGKPPVWVMEAFLPPIYRLDTL</sequence>
<protein>
    <submittedName>
        <fullName evidence="4">Chorismate pyruvate lyase UbiC</fullName>
    </submittedName>
</protein>
<name>K2JQ94_9GAMM</name>
<keyword evidence="5" id="KW-1185">Reference proteome</keyword>
<dbReference type="GO" id="GO:0006744">
    <property type="term" value="P:ubiquinone biosynthetic process"/>
    <property type="evidence" value="ECO:0007669"/>
    <property type="project" value="UniProtKB-KW"/>
</dbReference>
<dbReference type="Gene3D" id="3.40.1410.10">
    <property type="entry name" value="Chorismate lyase-like"/>
    <property type="match status" value="1"/>
</dbReference>
<keyword evidence="4" id="KW-0670">Pyruvate</keyword>
<proteinExistence type="predicted"/>
<dbReference type="PANTHER" id="PTHR38683">
    <property type="entry name" value="CHORISMATE PYRUVATE-LYASE"/>
    <property type="match status" value="1"/>
</dbReference>
<dbReference type="SUPFAM" id="SSF64288">
    <property type="entry name" value="Chorismate lyase-like"/>
    <property type="match status" value="1"/>
</dbReference>
<evidence type="ECO:0000313" key="5">
    <source>
        <dbReference type="Proteomes" id="UP000006755"/>
    </source>
</evidence>
<keyword evidence="3 4" id="KW-0456">Lyase</keyword>
<evidence type="ECO:0000256" key="3">
    <source>
        <dbReference type="ARBA" id="ARBA00023239"/>
    </source>
</evidence>
<gene>
    <name evidence="4" type="ORF">B3C1_01690</name>
</gene>
<reference evidence="4 5" key="1">
    <citation type="journal article" date="2012" name="J. Bacteriol.">
        <title>Genome Sequence of Gallaecimonas xiamenensis Type Strain 3-C-1.</title>
        <authorList>
            <person name="Lai Q."/>
            <person name="Wang L."/>
            <person name="Wang W."/>
            <person name="Shao Z."/>
        </authorList>
    </citation>
    <scope>NUCLEOTIDE SEQUENCE [LARGE SCALE GENOMIC DNA]</scope>
    <source>
        <strain evidence="4 5">3-C-1</strain>
    </source>
</reference>
<dbReference type="EMBL" id="AMRI01000002">
    <property type="protein sequence ID" value="EKE77483.1"/>
    <property type="molecule type" value="Genomic_DNA"/>
</dbReference>
<accession>K2JQ94</accession>
<keyword evidence="2" id="KW-0831">Ubiquinone biosynthesis</keyword>
<organism evidence="4 5">
    <name type="scientific">Gallaecimonas xiamenensis 3-C-1</name>
    <dbReference type="NCBI Taxonomy" id="745411"/>
    <lineage>
        <taxon>Bacteria</taxon>
        <taxon>Pseudomonadati</taxon>
        <taxon>Pseudomonadota</taxon>
        <taxon>Gammaproteobacteria</taxon>
        <taxon>Enterobacterales</taxon>
        <taxon>Gallaecimonadaceae</taxon>
        <taxon>Gallaecimonas</taxon>
    </lineage>
</organism>
<dbReference type="GO" id="GO:0005829">
    <property type="term" value="C:cytosol"/>
    <property type="evidence" value="ECO:0007669"/>
    <property type="project" value="TreeGrafter"/>
</dbReference>
<evidence type="ECO:0000256" key="1">
    <source>
        <dbReference type="ARBA" id="ARBA00022490"/>
    </source>
</evidence>
<comment type="caution">
    <text evidence="4">The sequence shown here is derived from an EMBL/GenBank/DDBJ whole genome shotgun (WGS) entry which is preliminary data.</text>
</comment>
<dbReference type="eggNOG" id="COG3161">
    <property type="taxonomic scope" value="Bacteria"/>
</dbReference>
<dbReference type="InterPro" id="IPR028978">
    <property type="entry name" value="Chorismate_lyase_/UTRA_dom_sf"/>
</dbReference>
<evidence type="ECO:0000313" key="4">
    <source>
        <dbReference type="EMBL" id="EKE77483.1"/>
    </source>
</evidence>
<dbReference type="Proteomes" id="UP000006755">
    <property type="component" value="Unassembled WGS sequence"/>
</dbReference>
<dbReference type="OrthoDB" id="9789493at2"/>
<evidence type="ECO:0000256" key="2">
    <source>
        <dbReference type="ARBA" id="ARBA00022688"/>
    </source>
</evidence>